<accession>Q2GAD1</accession>
<dbReference type="eggNOG" id="COG0438">
    <property type="taxonomic scope" value="Bacteria"/>
</dbReference>
<evidence type="ECO:0000259" key="3">
    <source>
        <dbReference type="Pfam" id="PF00534"/>
    </source>
</evidence>
<evidence type="ECO:0000313" key="4">
    <source>
        <dbReference type="EMBL" id="ABD25192.1"/>
    </source>
</evidence>
<reference evidence="5" key="1">
    <citation type="submission" date="2006-01" db="EMBL/GenBank/DDBJ databases">
        <title>Complete sequence of Novosphingobium aromaticivorans DSM 12444.</title>
        <authorList>
            <consortium name="US DOE Joint Genome Institute"/>
            <person name="Copeland A."/>
            <person name="Lucas S."/>
            <person name="Lapidus A."/>
            <person name="Barry K."/>
            <person name="Detter J.C."/>
            <person name="Glavina T."/>
            <person name="Hammon N."/>
            <person name="Israni S."/>
            <person name="Pitluck S."/>
            <person name="Chain P."/>
            <person name="Malfatti S."/>
            <person name="Shin M."/>
            <person name="Vergez L."/>
            <person name="Schmutz J."/>
            <person name="Larimer F."/>
            <person name="Land M."/>
            <person name="Kyrpides N."/>
            <person name="Ivanova N."/>
            <person name="Fredrickson J."/>
            <person name="Balkwill D."/>
            <person name="Romine M.F."/>
            <person name="Richardson P."/>
        </authorList>
    </citation>
    <scope>NUCLEOTIDE SEQUENCE [LARGE SCALE GENOMIC DNA]</scope>
    <source>
        <strain evidence="5">ATCC 700278 / DSM 12444 / CCUG 56034 / CIP 105152 / NBRC 16084 / F199</strain>
    </source>
</reference>
<sequence length="426" mass="48085">MISREFLLDVSRLVWRNWSHRLATGIDRVCYAYLRNFGPRSQAVVQYRGVARILTERHSDELFETLLEPDEVFRRRLSLLAPRALAASARAVDGRGTFYINVGHTDIDLSRLLGWTRRSRVNPIYLIHDLIPLTHSEFCRSEAIERHRGRVVNALFSAAGVIANSRATAAELELYGRSHGIPLPPITSAWLAGARLAQDDVVPLKSGRHFVCVGTIEGRKNHFMLLQVWQRLVERLGPAAPKLVLIGQKGAEAAHVESMLERGRGMSDHVVILSHCPDEELGRWIRTARALLLPSFAEGFGLPVIEAMELGTPVIASDLPCFREIGVGIPTLLDPLDAVAWERTILSFLDLCPERARQLRMLKEYSAPTWGGHFAQVESWLEELRTVRRPFMFHPGPDRRSTPVVVRRDGAERHAPDRLQTSRPER</sequence>
<proteinExistence type="predicted"/>
<feature type="compositionally biased region" description="Basic and acidic residues" evidence="2">
    <location>
        <begin position="399"/>
        <end position="417"/>
    </location>
</feature>
<feature type="region of interest" description="Disordered" evidence="2">
    <location>
        <begin position="399"/>
        <end position="426"/>
    </location>
</feature>
<dbReference type="InterPro" id="IPR001296">
    <property type="entry name" value="Glyco_trans_1"/>
</dbReference>
<dbReference type="HOGENOM" id="CLU_009583_34_0_5"/>
<dbReference type="Proteomes" id="UP000009134">
    <property type="component" value="Chromosome"/>
</dbReference>
<dbReference type="CDD" id="cd03809">
    <property type="entry name" value="GT4_MtfB-like"/>
    <property type="match status" value="1"/>
</dbReference>
<organism evidence="4 5">
    <name type="scientific">Novosphingobium aromaticivorans (strain ATCC 700278 / DSM 12444 / CCUG 56034 / CIP 105152 / NBRC 16084 / F199)</name>
    <dbReference type="NCBI Taxonomy" id="279238"/>
    <lineage>
        <taxon>Bacteria</taxon>
        <taxon>Pseudomonadati</taxon>
        <taxon>Pseudomonadota</taxon>
        <taxon>Alphaproteobacteria</taxon>
        <taxon>Sphingomonadales</taxon>
        <taxon>Sphingomonadaceae</taxon>
        <taxon>Novosphingobium</taxon>
    </lineage>
</organism>
<evidence type="ECO:0000313" key="5">
    <source>
        <dbReference type="Proteomes" id="UP000009134"/>
    </source>
</evidence>
<dbReference type="KEGG" id="nar:Saro_0745"/>
<dbReference type="STRING" id="279238.Saro_0745"/>
<dbReference type="SUPFAM" id="SSF53756">
    <property type="entry name" value="UDP-Glycosyltransferase/glycogen phosphorylase"/>
    <property type="match status" value="1"/>
</dbReference>
<keyword evidence="1 4" id="KW-0808">Transferase</keyword>
<dbReference type="PANTHER" id="PTHR46401:SF2">
    <property type="entry name" value="GLYCOSYLTRANSFERASE WBBK-RELATED"/>
    <property type="match status" value="1"/>
</dbReference>
<dbReference type="CAZy" id="GT4">
    <property type="family name" value="Glycosyltransferase Family 4"/>
</dbReference>
<feature type="domain" description="Glycosyl transferase family 1" evidence="3">
    <location>
        <begin position="208"/>
        <end position="349"/>
    </location>
</feature>
<dbReference type="Pfam" id="PF00534">
    <property type="entry name" value="Glycos_transf_1"/>
    <property type="match status" value="1"/>
</dbReference>
<dbReference type="RefSeq" id="WP_011444406.1">
    <property type="nucleotide sequence ID" value="NC_007794.1"/>
</dbReference>
<dbReference type="EMBL" id="CP000248">
    <property type="protein sequence ID" value="ABD25192.1"/>
    <property type="molecule type" value="Genomic_DNA"/>
</dbReference>
<dbReference type="AlphaFoldDB" id="Q2GAD1"/>
<dbReference type="Gene3D" id="3.40.50.2000">
    <property type="entry name" value="Glycogen Phosphorylase B"/>
    <property type="match status" value="1"/>
</dbReference>
<name>Q2GAD1_NOVAD</name>
<evidence type="ECO:0000256" key="1">
    <source>
        <dbReference type="ARBA" id="ARBA00022679"/>
    </source>
</evidence>
<keyword evidence="5" id="KW-1185">Reference proteome</keyword>
<dbReference type="PANTHER" id="PTHR46401">
    <property type="entry name" value="GLYCOSYLTRANSFERASE WBBK-RELATED"/>
    <property type="match status" value="1"/>
</dbReference>
<gene>
    <name evidence="4" type="ordered locus">Saro_0745</name>
</gene>
<dbReference type="GO" id="GO:0016757">
    <property type="term" value="F:glycosyltransferase activity"/>
    <property type="evidence" value="ECO:0007669"/>
    <property type="project" value="InterPro"/>
</dbReference>
<protein>
    <submittedName>
        <fullName evidence="4">Glycosyl transferase, group 1</fullName>
    </submittedName>
</protein>
<evidence type="ECO:0000256" key="2">
    <source>
        <dbReference type="SAM" id="MobiDB-lite"/>
    </source>
</evidence>